<keyword evidence="5" id="KW-1185">Reference proteome</keyword>
<accession>A0A8H7R5J6</accession>
<feature type="region of interest" description="Disordered" evidence="3">
    <location>
        <begin position="1"/>
        <end position="31"/>
    </location>
</feature>
<dbReference type="SMART" id="SM00369">
    <property type="entry name" value="LRR_TYP"/>
    <property type="match status" value="8"/>
</dbReference>
<dbReference type="OrthoDB" id="660555at2759"/>
<dbReference type="InterPro" id="IPR032675">
    <property type="entry name" value="LRR_dom_sf"/>
</dbReference>
<dbReference type="EMBL" id="JAEPRC010000209">
    <property type="protein sequence ID" value="KAG2204015.1"/>
    <property type="molecule type" value="Genomic_DNA"/>
</dbReference>
<dbReference type="Pfam" id="PF13516">
    <property type="entry name" value="LRR_6"/>
    <property type="match status" value="1"/>
</dbReference>
<keyword evidence="1" id="KW-0433">Leucine-rich repeat</keyword>
<evidence type="ECO:0000256" key="3">
    <source>
        <dbReference type="SAM" id="MobiDB-lite"/>
    </source>
</evidence>
<evidence type="ECO:0000256" key="1">
    <source>
        <dbReference type="ARBA" id="ARBA00022614"/>
    </source>
</evidence>
<gene>
    <name evidence="4" type="ORF">INT46_003317</name>
</gene>
<proteinExistence type="predicted"/>
<organism evidence="4 5">
    <name type="scientific">Mucor plumbeus</name>
    <dbReference type="NCBI Taxonomy" id="97098"/>
    <lineage>
        <taxon>Eukaryota</taxon>
        <taxon>Fungi</taxon>
        <taxon>Fungi incertae sedis</taxon>
        <taxon>Mucoromycota</taxon>
        <taxon>Mucoromycotina</taxon>
        <taxon>Mucoromycetes</taxon>
        <taxon>Mucorales</taxon>
        <taxon>Mucorineae</taxon>
        <taxon>Mucoraceae</taxon>
        <taxon>Mucor</taxon>
    </lineage>
</organism>
<dbReference type="InterPro" id="IPR001611">
    <property type="entry name" value="Leu-rich_rpt"/>
</dbReference>
<evidence type="ECO:0000313" key="4">
    <source>
        <dbReference type="EMBL" id="KAG2204015.1"/>
    </source>
</evidence>
<dbReference type="PANTHER" id="PTHR48051:SF1">
    <property type="entry name" value="RAS SUPPRESSOR PROTEIN 1"/>
    <property type="match status" value="1"/>
</dbReference>
<dbReference type="AlphaFoldDB" id="A0A8H7R5J6"/>
<evidence type="ECO:0008006" key="6">
    <source>
        <dbReference type="Google" id="ProtNLM"/>
    </source>
</evidence>
<dbReference type="PROSITE" id="PS51450">
    <property type="entry name" value="LRR"/>
    <property type="match status" value="5"/>
</dbReference>
<dbReference type="InterPro" id="IPR003591">
    <property type="entry name" value="Leu-rich_rpt_typical-subtyp"/>
</dbReference>
<dbReference type="InterPro" id="IPR050216">
    <property type="entry name" value="LRR_domain-containing"/>
</dbReference>
<dbReference type="Pfam" id="PF13855">
    <property type="entry name" value="LRR_8"/>
    <property type="match status" value="3"/>
</dbReference>
<sequence>MASRQKKPSIQPRATKASMLRLQKQQESTSGLVTAIKQEEQPVVETKTPLISAKSRVAKDTVGPTAGVKAFMAQQRARMSQPDTQKRATTTEKDPFKKTSSFMTGAQRYGGGSTVSKDQSNVVETRKIQIVLKQAKSSGKLDISSRGLTKIPEEVLKMYHVDPNSVVVDFTSAGDAWYDFVELTKFIAGDNEITEIDTRLAEEFGALRILDFRDNKLTGLPDSLRQLKNLTSIMMPYNSFEKIPNVLYQLPQLKELNLSHNQIKGKVCLENNTIEQLDLSYNEIESIDIRDGASNIVKLNLNNNRIEQLPSVLNWTKLQELLVNQNRLKALFPVVDKEITFPSLVRLDAGNNFIALFDNHVSMPKLVELSLMTNKLQDDGLTGLSGTPHIQTLDISSNQLQNIPILITSLTQLQRLDVRGNQLHALPYELGKLEYLKTVYCEGNPMRSFASMSQIQLIESLKSSYQQQQEEEEEEEEGKEGNNKFDVNDDIAFDKNAEMDDLSNNFTQKVSLTKRLVLSDNQLTELTRESMKFTDAIPGTVLLDHNVFTVFPANLALISNFIVHLDLTHNRLTGFDLTMNNVKFTSLKVLKLSNNRLKSLECTLGVAPSFPKLEEFILDHNALTILPENLQTALPSLKILSVSSNKLDNITDQLFGQSLEVLILSNNDIGYLPPGLSTLENLKELVVFGNRFRVPRPAVVEQGTGAILEFLKRRHNAN</sequence>
<dbReference type="PANTHER" id="PTHR48051">
    <property type="match status" value="1"/>
</dbReference>
<feature type="compositionally biased region" description="Acidic residues" evidence="3">
    <location>
        <begin position="469"/>
        <end position="478"/>
    </location>
</feature>
<feature type="compositionally biased region" description="Basic and acidic residues" evidence="3">
    <location>
        <begin position="84"/>
        <end position="97"/>
    </location>
</feature>
<reference evidence="4" key="1">
    <citation type="submission" date="2020-12" db="EMBL/GenBank/DDBJ databases">
        <title>Metabolic potential, ecology and presence of endohyphal bacteria is reflected in genomic diversity of Mucoromycotina.</title>
        <authorList>
            <person name="Muszewska A."/>
            <person name="Okrasinska A."/>
            <person name="Steczkiewicz K."/>
            <person name="Drgas O."/>
            <person name="Orlowska M."/>
            <person name="Perlinska-Lenart U."/>
            <person name="Aleksandrzak-Piekarczyk T."/>
            <person name="Szatraj K."/>
            <person name="Zielenkiewicz U."/>
            <person name="Pilsyk S."/>
            <person name="Malc E."/>
            <person name="Mieczkowski P."/>
            <person name="Kruszewska J.S."/>
            <person name="Biernat P."/>
            <person name="Pawlowska J."/>
        </authorList>
    </citation>
    <scope>NUCLEOTIDE SEQUENCE</scope>
    <source>
        <strain evidence="4">CBS 226.32</strain>
    </source>
</reference>
<feature type="region of interest" description="Disordered" evidence="3">
    <location>
        <begin position="462"/>
        <end position="487"/>
    </location>
</feature>
<dbReference type="SUPFAM" id="SSF52058">
    <property type="entry name" value="L domain-like"/>
    <property type="match status" value="2"/>
</dbReference>
<comment type="caution">
    <text evidence="4">The sequence shown here is derived from an EMBL/GenBank/DDBJ whole genome shotgun (WGS) entry which is preliminary data.</text>
</comment>
<feature type="region of interest" description="Disordered" evidence="3">
    <location>
        <begin position="74"/>
        <end position="117"/>
    </location>
</feature>
<evidence type="ECO:0000256" key="2">
    <source>
        <dbReference type="ARBA" id="ARBA00022737"/>
    </source>
</evidence>
<evidence type="ECO:0000313" key="5">
    <source>
        <dbReference type="Proteomes" id="UP000650833"/>
    </source>
</evidence>
<protein>
    <recommendedName>
        <fullName evidence="6">Leucine-rich repeat-containing protein 40</fullName>
    </recommendedName>
</protein>
<dbReference type="Gene3D" id="3.80.10.10">
    <property type="entry name" value="Ribonuclease Inhibitor"/>
    <property type="match status" value="3"/>
</dbReference>
<name>A0A8H7R5J6_9FUNG</name>
<dbReference type="Proteomes" id="UP000650833">
    <property type="component" value="Unassembled WGS sequence"/>
</dbReference>
<keyword evidence="2" id="KW-0677">Repeat</keyword>
<dbReference type="SMART" id="SM00364">
    <property type="entry name" value="LRR_BAC"/>
    <property type="match status" value="7"/>
</dbReference>
<dbReference type="GO" id="GO:0005737">
    <property type="term" value="C:cytoplasm"/>
    <property type="evidence" value="ECO:0007669"/>
    <property type="project" value="TreeGrafter"/>
</dbReference>